<feature type="compositionally biased region" description="Polar residues" evidence="2">
    <location>
        <begin position="325"/>
        <end position="342"/>
    </location>
</feature>
<dbReference type="AlphaFoldDB" id="A0A9W7ABP2"/>
<keyword evidence="4" id="KW-1185">Reference proteome</keyword>
<feature type="compositionally biased region" description="Polar residues" evidence="2">
    <location>
        <begin position="298"/>
        <end position="309"/>
    </location>
</feature>
<dbReference type="OrthoDB" id="10383517at2759"/>
<feature type="compositionally biased region" description="Polar residues" evidence="2">
    <location>
        <begin position="457"/>
        <end position="473"/>
    </location>
</feature>
<dbReference type="Proteomes" id="UP001165082">
    <property type="component" value="Unassembled WGS sequence"/>
</dbReference>
<feature type="region of interest" description="Disordered" evidence="2">
    <location>
        <begin position="430"/>
        <end position="558"/>
    </location>
</feature>
<feature type="coiled-coil region" evidence="1">
    <location>
        <begin position="182"/>
        <end position="209"/>
    </location>
</feature>
<reference evidence="3" key="1">
    <citation type="submission" date="2022-07" db="EMBL/GenBank/DDBJ databases">
        <title>Genome analysis of Parmales, a sister group of diatoms, reveals the evolutionary specialization of diatoms from phago-mixotrophs to photoautotrophs.</title>
        <authorList>
            <person name="Ban H."/>
            <person name="Sato S."/>
            <person name="Yoshikawa S."/>
            <person name="Kazumasa Y."/>
            <person name="Nakamura Y."/>
            <person name="Ichinomiya M."/>
            <person name="Saitoh K."/>
            <person name="Sato N."/>
            <person name="Blanc-Mathieu R."/>
            <person name="Endo H."/>
            <person name="Kuwata A."/>
            <person name="Ogata H."/>
        </authorList>
    </citation>
    <scope>NUCLEOTIDE SEQUENCE</scope>
</reference>
<protein>
    <submittedName>
        <fullName evidence="3">Uncharacterized protein</fullName>
    </submittedName>
</protein>
<feature type="region of interest" description="Disordered" evidence="2">
    <location>
        <begin position="220"/>
        <end position="280"/>
    </location>
</feature>
<evidence type="ECO:0000313" key="4">
    <source>
        <dbReference type="Proteomes" id="UP001165082"/>
    </source>
</evidence>
<name>A0A9W7ABP2_9STRA</name>
<accession>A0A9W7ABP2</accession>
<comment type="caution">
    <text evidence="3">The sequence shown here is derived from an EMBL/GenBank/DDBJ whole genome shotgun (WGS) entry which is preliminary data.</text>
</comment>
<sequence>MAQRKGKVRFRDLCSEDKAKLAKLIAKVASLHDDSAPSQMGKEQVLELASLKDEVKSKEEAIEKLLKEVDGYKSKFEQSLNIVKQYQKKMISMASELHEAKEKSKAQSSSQGGQPDSNTTEALKGDIVSLVTQLNTSSNTQSQSVSQANASIIHSLQSELATVKSSLATKVSNVEGKYSEVIDKTKGEVQSLEKALEESREEVNLLRSQINANTAAIHTMQAPPQPPPPPLITVDQNDDVSEMPHSMQPSVPPHAPLIAPSTANPAGQTPAAPSQADENGLGDVNTWLSFVRERSGTVDTDLSSYSLRSQPALPEPRPPLQQRPTASSANVNKGNPLTTSLDSVEWNKHAPNAKAGRPTLQDEANDRGVMMAMREDVDKLAHQLDSTLDDIYQMEVGNGVIGGQIPRTNMAKSRRPSAPPRILTAPVVKIARQQSPRGQENEKERTPRTKMKRLLQIQEQSWSPSSRTATANLSKVKPEVFTKSKKKINAEARRKQEARSRELSNPNRYKKNQLENLARMGGGGDASDEEGESDVGDEDDQLDDKTPNVSVSFADEGGTAQVYDDSLFDLLEELESVEN</sequence>
<feature type="compositionally biased region" description="Basic and acidic residues" evidence="2">
    <location>
        <begin position="476"/>
        <end position="502"/>
    </location>
</feature>
<feature type="compositionally biased region" description="Basic and acidic residues" evidence="2">
    <location>
        <begin position="96"/>
        <end position="105"/>
    </location>
</feature>
<proteinExistence type="predicted"/>
<feature type="region of interest" description="Disordered" evidence="2">
    <location>
        <begin position="94"/>
        <end position="120"/>
    </location>
</feature>
<evidence type="ECO:0000313" key="3">
    <source>
        <dbReference type="EMBL" id="GMH67711.1"/>
    </source>
</evidence>
<organism evidence="3 4">
    <name type="scientific">Triparma retinervis</name>
    <dbReference type="NCBI Taxonomy" id="2557542"/>
    <lineage>
        <taxon>Eukaryota</taxon>
        <taxon>Sar</taxon>
        <taxon>Stramenopiles</taxon>
        <taxon>Ochrophyta</taxon>
        <taxon>Bolidophyceae</taxon>
        <taxon>Parmales</taxon>
        <taxon>Triparmaceae</taxon>
        <taxon>Triparma</taxon>
    </lineage>
</organism>
<evidence type="ECO:0000256" key="2">
    <source>
        <dbReference type="SAM" id="MobiDB-lite"/>
    </source>
</evidence>
<gene>
    <name evidence="3" type="ORF">TrRE_jg10538</name>
</gene>
<dbReference type="EMBL" id="BRXZ01001302">
    <property type="protein sequence ID" value="GMH67711.1"/>
    <property type="molecule type" value="Genomic_DNA"/>
</dbReference>
<feature type="compositionally biased region" description="Acidic residues" evidence="2">
    <location>
        <begin position="526"/>
        <end position="542"/>
    </location>
</feature>
<feature type="region of interest" description="Disordered" evidence="2">
    <location>
        <begin position="298"/>
        <end position="345"/>
    </location>
</feature>
<evidence type="ECO:0000256" key="1">
    <source>
        <dbReference type="SAM" id="Coils"/>
    </source>
</evidence>
<keyword evidence="1" id="KW-0175">Coiled coil</keyword>